<dbReference type="SUPFAM" id="SSF55729">
    <property type="entry name" value="Acyl-CoA N-acyltransferases (Nat)"/>
    <property type="match status" value="1"/>
</dbReference>
<evidence type="ECO:0000313" key="3">
    <source>
        <dbReference type="Proteomes" id="UP000249061"/>
    </source>
</evidence>
<evidence type="ECO:0000313" key="2">
    <source>
        <dbReference type="EMBL" id="PZR18373.1"/>
    </source>
</evidence>
<protein>
    <submittedName>
        <fullName evidence="2">GNAT family N-acetyltransferase</fullName>
    </submittedName>
</protein>
<dbReference type="AlphaFoldDB" id="A0A2W5TYU0"/>
<dbReference type="InterPro" id="IPR051531">
    <property type="entry name" value="N-acetyltransferase"/>
</dbReference>
<comment type="caution">
    <text evidence="2">The sequence shown here is derived from an EMBL/GenBank/DDBJ whole genome shotgun (WGS) entry which is preliminary data.</text>
</comment>
<reference evidence="2 3" key="1">
    <citation type="submission" date="2017-08" db="EMBL/GenBank/DDBJ databases">
        <title>Infants hospitalized years apart are colonized by the same room-sourced microbial strains.</title>
        <authorList>
            <person name="Brooks B."/>
            <person name="Olm M.R."/>
            <person name="Firek B.A."/>
            <person name="Baker R."/>
            <person name="Thomas B.C."/>
            <person name="Morowitz M.J."/>
            <person name="Banfield J.F."/>
        </authorList>
    </citation>
    <scope>NUCLEOTIDE SEQUENCE [LARGE SCALE GENOMIC DNA]</scope>
    <source>
        <strain evidence="2">S2_003_000_R2_14</strain>
    </source>
</reference>
<proteinExistence type="predicted"/>
<organism evidence="2 3">
    <name type="scientific">Archangium gephyra</name>
    <dbReference type="NCBI Taxonomy" id="48"/>
    <lineage>
        <taxon>Bacteria</taxon>
        <taxon>Pseudomonadati</taxon>
        <taxon>Myxococcota</taxon>
        <taxon>Myxococcia</taxon>
        <taxon>Myxococcales</taxon>
        <taxon>Cystobacterineae</taxon>
        <taxon>Archangiaceae</taxon>
        <taxon>Archangium</taxon>
    </lineage>
</organism>
<dbReference type="PROSITE" id="PS51186">
    <property type="entry name" value="GNAT"/>
    <property type="match status" value="1"/>
</dbReference>
<sequence>MKTERLTLREWRDEDLAPFAALNADPEVMRWFPSTLTREQSDTLAGRIRLAMADEGWGLWAVEHEGDFIGFVGLSRVRFTAHFTPAVELAWRLAHHAQGRGLATEAAMAARDFALRHLANESLVSFTVPQNRASRRVMEKLGLVYEGDFEHPSLPPGHALRTHVLYRLQSTKKSGVGSTSGSTL</sequence>
<dbReference type="Proteomes" id="UP000249061">
    <property type="component" value="Unassembled WGS sequence"/>
</dbReference>
<dbReference type="Pfam" id="PF13302">
    <property type="entry name" value="Acetyltransf_3"/>
    <property type="match status" value="1"/>
</dbReference>
<name>A0A2W5TYU0_9BACT</name>
<dbReference type="InterPro" id="IPR016181">
    <property type="entry name" value="Acyl_CoA_acyltransferase"/>
</dbReference>
<keyword evidence="2" id="KW-0808">Transferase</keyword>
<accession>A0A2W5TYU0</accession>
<dbReference type="GO" id="GO:0016747">
    <property type="term" value="F:acyltransferase activity, transferring groups other than amino-acyl groups"/>
    <property type="evidence" value="ECO:0007669"/>
    <property type="project" value="InterPro"/>
</dbReference>
<dbReference type="PANTHER" id="PTHR43792">
    <property type="entry name" value="GNAT FAMILY, PUTATIVE (AFU_ORTHOLOGUE AFUA_3G00765)-RELATED-RELATED"/>
    <property type="match status" value="1"/>
</dbReference>
<dbReference type="InterPro" id="IPR000182">
    <property type="entry name" value="GNAT_dom"/>
</dbReference>
<evidence type="ECO:0000259" key="1">
    <source>
        <dbReference type="PROSITE" id="PS51186"/>
    </source>
</evidence>
<dbReference type="EMBL" id="QFQP01000001">
    <property type="protein sequence ID" value="PZR18373.1"/>
    <property type="molecule type" value="Genomic_DNA"/>
</dbReference>
<gene>
    <name evidence="2" type="ORF">DI536_00370</name>
</gene>
<feature type="domain" description="N-acetyltransferase" evidence="1">
    <location>
        <begin position="6"/>
        <end position="171"/>
    </location>
</feature>
<dbReference type="PANTHER" id="PTHR43792:SF1">
    <property type="entry name" value="N-ACETYLTRANSFERASE DOMAIN-CONTAINING PROTEIN"/>
    <property type="match status" value="1"/>
</dbReference>
<dbReference type="Gene3D" id="3.40.630.30">
    <property type="match status" value="1"/>
</dbReference>